<keyword evidence="2" id="KW-1185">Reference proteome</keyword>
<proteinExistence type="predicted"/>
<evidence type="ECO:0000313" key="1">
    <source>
        <dbReference type="EMBL" id="GFQ93302.1"/>
    </source>
</evidence>
<dbReference type="EMBL" id="BMAO01034003">
    <property type="protein sequence ID" value="GFQ93302.1"/>
    <property type="molecule type" value="Genomic_DNA"/>
</dbReference>
<dbReference type="AlphaFoldDB" id="A0A8X6IF70"/>
<dbReference type="Proteomes" id="UP000887116">
    <property type="component" value="Unassembled WGS sequence"/>
</dbReference>
<accession>A0A8X6IF70</accession>
<organism evidence="1 2">
    <name type="scientific">Trichonephila clavata</name>
    <name type="common">Joro spider</name>
    <name type="synonym">Nephila clavata</name>
    <dbReference type="NCBI Taxonomy" id="2740835"/>
    <lineage>
        <taxon>Eukaryota</taxon>
        <taxon>Metazoa</taxon>
        <taxon>Ecdysozoa</taxon>
        <taxon>Arthropoda</taxon>
        <taxon>Chelicerata</taxon>
        <taxon>Arachnida</taxon>
        <taxon>Araneae</taxon>
        <taxon>Araneomorphae</taxon>
        <taxon>Entelegynae</taxon>
        <taxon>Araneoidea</taxon>
        <taxon>Nephilidae</taxon>
        <taxon>Trichonephila</taxon>
    </lineage>
</organism>
<evidence type="ECO:0000313" key="2">
    <source>
        <dbReference type="Proteomes" id="UP000887116"/>
    </source>
</evidence>
<sequence>IQVTLARHACPCLSDSKAGATKVHQKETIVSERGWSRHIGRQLLHSLLLCVRNNAAESKEMNNFSTDNGM</sequence>
<feature type="non-terminal residue" evidence="1">
    <location>
        <position position="1"/>
    </location>
</feature>
<name>A0A8X6IF70_TRICU</name>
<protein>
    <submittedName>
        <fullName evidence="1">Uncharacterized protein</fullName>
    </submittedName>
</protein>
<reference evidence="1" key="1">
    <citation type="submission" date="2020-07" db="EMBL/GenBank/DDBJ databases">
        <title>Multicomponent nature underlies the extraordinary mechanical properties of spider dragline silk.</title>
        <authorList>
            <person name="Kono N."/>
            <person name="Nakamura H."/>
            <person name="Mori M."/>
            <person name="Yoshida Y."/>
            <person name="Ohtoshi R."/>
            <person name="Malay A.D."/>
            <person name="Moran D.A.P."/>
            <person name="Tomita M."/>
            <person name="Numata K."/>
            <person name="Arakawa K."/>
        </authorList>
    </citation>
    <scope>NUCLEOTIDE SEQUENCE</scope>
</reference>
<gene>
    <name evidence="1" type="ORF">TNCT_396551</name>
</gene>
<comment type="caution">
    <text evidence="1">The sequence shown here is derived from an EMBL/GenBank/DDBJ whole genome shotgun (WGS) entry which is preliminary data.</text>
</comment>